<sequence>MESTALFHGLSGLPAEDQTLVSRFGRGPALAVTHSTVHTAFESIVDSQPSAIAAKYKGNTFTYAKLDTAANRLANHLIELGLRPNQRVCLVVQRSLEMLVGIFAVLKAGCQYIPIDGGVSTDQGLAHIIKDTKVPFILCLPEFEEKTRRQVLENVKIIPLGVHVESFCSQDRPRIATSSSDGAYAIYTSGSTGKPKGVDVTHGNVCNALLLEPGRLGITGGSKVAQVLNVAFDMGSWEILACLMNGGTLHLRGANWEETLREVDTLIATPSILSKYRRNSFLNIKTVVTGGEPCSQSLADEWAEGTTYYNICGPTEITILNTAHRHTPGSTLSIGKPLPNTNVYILDDKENPVPFGSKGTMWVGGAGVSRGYINIPDLTSSRYKLDKFTRDGHWMEDGSLDTFGRIDEQVKIKRYPGITRACSSLVDGVLHGFYTTMAFIDEEDLDNFTRSSLPYYSVPEQWNYLPTIPLTANGKVNKQQLEHIALRRTVAPSEKITSTFTTKDLYHTVAVTKGSGMEEEASQVVHSRPLSDFNVSRSSSTADPPKLPNKNGFHGQRWLRHHIFILYRRFFTFVVLANLGAASVILWRRVKKEKPMLADIATATATNLTLAILMRSEPVINLLFSTCCSVPTWFPLSIRRQCARVFHIGGIHSGAAIAATFWFMIFTVGASVDFTKPPKFRCVSTVSVIITYIIDLLLIGITAMSHPSIRIRYHDAWECSHRFGGWTALFFFWTHAVLVTRDLQLSGSPMQAYKTSPPIYLLSVATAAIIFPWLFLRKVPVRSEFLSDHAIRLHFDYTTPVVGTSIRIAERPLIDWHGFATITNTNGKGFSLVVSNAGDFTKRTIQRAPTHIWVRGIPACGVLRIATLFKSVVLVATGSGIGPCLAVILANKIPCRILWTAPNPELTFGKEIISSVINTDPKAVIHNTRTMGKPDMVQMAWQLYKESGAEAICVISNKKFTTRIVYQMECRGIPAYGAIFDS</sequence>
<dbReference type="Proteomes" id="UP000799755">
    <property type="component" value="Unassembled WGS sequence"/>
</dbReference>
<keyword evidence="2" id="KW-1185">Reference proteome</keyword>
<protein>
    <submittedName>
        <fullName evidence="1">Gramicidin S synthetase 1</fullName>
    </submittedName>
</protein>
<accession>A0ACB6R8K6</accession>
<name>A0ACB6R8K6_9PLEO</name>
<evidence type="ECO:0000313" key="2">
    <source>
        <dbReference type="Proteomes" id="UP000799755"/>
    </source>
</evidence>
<reference evidence="1" key="1">
    <citation type="journal article" date="2020" name="Stud. Mycol.">
        <title>101 Dothideomycetes genomes: a test case for predicting lifestyles and emergence of pathogens.</title>
        <authorList>
            <person name="Haridas S."/>
            <person name="Albert R."/>
            <person name="Binder M."/>
            <person name="Bloem J."/>
            <person name="Labutti K."/>
            <person name="Salamov A."/>
            <person name="Andreopoulos B."/>
            <person name="Baker S."/>
            <person name="Barry K."/>
            <person name="Bills G."/>
            <person name="Bluhm B."/>
            <person name="Cannon C."/>
            <person name="Castanera R."/>
            <person name="Culley D."/>
            <person name="Daum C."/>
            <person name="Ezra D."/>
            <person name="Gonzalez J."/>
            <person name="Henrissat B."/>
            <person name="Kuo A."/>
            <person name="Liang C."/>
            <person name="Lipzen A."/>
            <person name="Lutzoni F."/>
            <person name="Magnuson J."/>
            <person name="Mondo S."/>
            <person name="Nolan M."/>
            <person name="Ohm R."/>
            <person name="Pangilinan J."/>
            <person name="Park H.-J."/>
            <person name="Ramirez L."/>
            <person name="Alfaro M."/>
            <person name="Sun H."/>
            <person name="Tritt A."/>
            <person name="Yoshinaga Y."/>
            <person name="Zwiers L.-H."/>
            <person name="Turgeon B."/>
            <person name="Goodwin S."/>
            <person name="Spatafora J."/>
            <person name="Crous P."/>
            <person name="Grigoriev I."/>
        </authorList>
    </citation>
    <scope>NUCLEOTIDE SEQUENCE</scope>
    <source>
        <strain evidence="1">ATCC 200398</strain>
    </source>
</reference>
<comment type="caution">
    <text evidence="1">The sequence shown here is derived from an EMBL/GenBank/DDBJ whole genome shotgun (WGS) entry which is preliminary data.</text>
</comment>
<evidence type="ECO:0000313" key="1">
    <source>
        <dbReference type="EMBL" id="KAF2474852.1"/>
    </source>
</evidence>
<proteinExistence type="predicted"/>
<gene>
    <name evidence="1" type="ORF">BDR25DRAFT_384262</name>
</gene>
<dbReference type="EMBL" id="MU003497">
    <property type="protein sequence ID" value="KAF2474852.1"/>
    <property type="molecule type" value="Genomic_DNA"/>
</dbReference>
<organism evidence="1 2">
    <name type="scientific">Lindgomyces ingoldianus</name>
    <dbReference type="NCBI Taxonomy" id="673940"/>
    <lineage>
        <taxon>Eukaryota</taxon>
        <taxon>Fungi</taxon>
        <taxon>Dikarya</taxon>
        <taxon>Ascomycota</taxon>
        <taxon>Pezizomycotina</taxon>
        <taxon>Dothideomycetes</taxon>
        <taxon>Pleosporomycetidae</taxon>
        <taxon>Pleosporales</taxon>
        <taxon>Lindgomycetaceae</taxon>
        <taxon>Lindgomyces</taxon>
    </lineage>
</organism>